<evidence type="ECO:0000313" key="3">
    <source>
        <dbReference type="Proteomes" id="UP000218231"/>
    </source>
</evidence>
<organism evidence="2 3">
    <name type="scientific">Diploscapter pachys</name>
    <dbReference type="NCBI Taxonomy" id="2018661"/>
    <lineage>
        <taxon>Eukaryota</taxon>
        <taxon>Metazoa</taxon>
        <taxon>Ecdysozoa</taxon>
        <taxon>Nematoda</taxon>
        <taxon>Chromadorea</taxon>
        <taxon>Rhabditida</taxon>
        <taxon>Rhabditina</taxon>
        <taxon>Rhabditomorpha</taxon>
        <taxon>Rhabditoidea</taxon>
        <taxon>Rhabditidae</taxon>
        <taxon>Diploscapter</taxon>
    </lineage>
</organism>
<feature type="domain" description="C2H2-type" evidence="1">
    <location>
        <begin position="12"/>
        <end position="35"/>
    </location>
</feature>
<dbReference type="Proteomes" id="UP000218231">
    <property type="component" value="Unassembled WGS sequence"/>
</dbReference>
<reference evidence="2 3" key="1">
    <citation type="journal article" date="2017" name="Curr. Biol.">
        <title>Genome architecture and evolution of a unichromosomal asexual nematode.</title>
        <authorList>
            <person name="Fradin H."/>
            <person name="Zegar C."/>
            <person name="Gutwein M."/>
            <person name="Lucas J."/>
            <person name="Kovtun M."/>
            <person name="Corcoran D."/>
            <person name="Baugh L.R."/>
            <person name="Kiontke K."/>
            <person name="Gunsalus K."/>
            <person name="Fitch D.H."/>
            <person name="Piano F."/>
        </authorList>
    </citation>
    <scope>NUCLEOTIDE SEQUENCE [LARGE SCALE GENOMIC DNA]</scope>
    <source>
        <strain evidence="2">PF1309</strain>
    </source>
</reference>
<dbReference type="SMART" id="SM00355">
    <property type="entry name" value="ZnF_C2H2"/>
    <property type="match status" value="2"/>
</dbReference>
<proteinExistence type="predicted"/>
<dbReference type="AlphaFoldDB" id="A0A2A2KJC3"/>
<sequence length="163" mass="18918">MSIPRINVPIGYKCPECPAVKYSEDEMEAHLTWEHLKYQPFECIQCGERRPTEHLIEEHMWASHQKFNEKVYYIPNKQARQRLRELMKQAFTNAYASVSSPEASAPSINPPKTLPTQTLPTQLLTPFQLNAAAFRFPLQNLTQIFTPQAQASFLFSRYWTNGK</sequence>
<accession>A0A2A2KJC3</accession>
<feature type="domain" description="C2H2-type" evidence="1">
    <location>
        <begin position="41"/>
        <end position="64"/>
    </location>
</feature>
<comment type="caution">
    <text evidence="2">The sequence shown here is derived from an EMBL/GenBank/DDBJ whole genome shotgun (WGS) entry which is preliminary data.</text>
</comment>
<dbReference type="EMBL" id="LIAE01008438">
    <property type="protein sequence ID" value="PAV74035.1"/>
    <property type="molecule type" value="Genomic_DNA"/>
</dbReference>
<name>A0A2A2KJC3_9BILA</name>
<gene>
    <name evidence="2" type="ORF">WR25_27268</name>
</gene>
<keyword evidence="3" id="KW-1185">Reference proteome</keyword>
<evidence type="ECO:0000259" key="1">
    <source>
        <dbReference type="SMART" id="SM00355"/>
    </source>
</evidence>
<dbReference type="Gene3D" id="3.30.160.60">
    <property type="entry name" value="Classic Zinc Finger"/>
    <property type="match status" value="1"/>
</dbReference>
<dbReference type="InterPro" id="IPR013087">
    <property type="entry name" value="Znf_C2H2_type"/>
</dbReference>
<evidence type="ECO:0000313" key="2">
    <source>
        <dbReference type="EMBL" id="PAV74035.1"/>
    </source>
</evidence>
<protein>
    <recommendedName>
        <fullName evidence="1">C2H2-type domain-containing protein</fullName>
    </recommendedName>
</protein>
<dbReference type="STRING" id="2018661.A0A2A2KJC3"/>